<dbReference type="RefSeq" id="XP_060445734.1">
    <property type="nucleotide sequence ID" value="XM_060582764.1"/>
</dbReference>
<dbReference type="EMBL" id="JAHMHQ010000009">
    <property type="protein sequence ID" value="KAK1637127.1"/>
    <property type="molecule type" value="Genomic_DNA"/>
</dbReference>
<evidence type="ECO:0000313" key="2">
    <source>
        <dbReference type="EMBL" id="KAK1637127.1"/>
    </source>
</evidence>
<feature type="compositionally biased region" description="Basic and acidic residues" evidence="1">
    <location>
        <begin position="68"/>
        <end position="88"/>
    </location>
</feature>
<sequence length="127" mass="13692">MEGVANFPTAGLQSLATFGLVLPVYSTCIRTPTDVVRLGGKSPESRRGRQNAIFFFQGGGTQPSGRGVWEKEREARGSDGRERDGREKTRGVCAVCVRVFPELSPVCLLSSTIPCHVMLCNSRASSS</sequence>
<reference evidence="2" key="1">
    <citation type="submission" date="2021-06" db="EMBL/GenBank/DDBJ databases">
        <title>Comparative genomics, transcriptomics and evolutionary studies reveal genomic signatures of adaptation to plant cell wall in hemibiotrophic fungi.</title>
        <authorList>
            <consortium name="DOE Joint Genome Institute"/>
            <person name="Baroncelli R."/>
            <person name="Diaz J.F."/>
            <person name="Benocci T."/>
            <person name="Peng M."/>
            <person name="Battaglia E."/>
            <person name="Haridas S."/>
            <person name="Andreopoulos W."/>
            <person name="Labutti K."/>
            <person name="Pangilinan J."/>
            <person name="Floch G.L."/>
            <person name="Makela M.R."/>
            <person name="Henrissat B."/>
            <person name="Grigoriev I.V."/>
            <person name="Crouch J.A."/>
            <person name="De Vries R.P."/>
            <person name="Sukno S.A."/>
            <person name="Thon M.R."/>
        </authorList>
    </citation>
    <scope>NUCLEOTIDE SEQUENCE</scope>
    <source>
        <strain evidence="2">CBS 102054</strain>
    </source>
</reference>
<gene>
    <name evidence="2" type="ORF">BDP81DRAFT_218860</name>
</gene>
<keyword evidence="3" id="KW-1185">Reference proteome</keyword>
<evidence type="ECO:0000313" key="3">
    <source>
        <dbReference type="Proteomes" id="UP001243989"/>
    </source>
</evidence>
<feature type="region of interest" description="Disordered" evidence="1">
    <location>
        <begin position="58"/>
        <end position="88"/>
    </location>
</feature>
<evidence type="ECO:0000256" key="1">
    <source>
        <dbReference type="SAM" id="MobiDB-lite"/>
    </source>
</evidence>
<comment type="caution">
    <text evidence="2">The sequence shown here is derived from an EMBL/GenBank/DDBJ whole genome shotgun (WGS) entry which is preliminary data.</text>
</comment>
<name>A0AAI9ZV08_9PEZI</name>
<organism evidence="2 3">
    <name type="scientific">Colletotrichum phormii</name>
    <dbReference type="NCBI Taxonomy" id="359342"/>
    <lineage>
        <taxon>Eukaryota</taxon>
        <taxon>Fungi</taxon>
        <taxon>Dikarya</taxon>
        <taxon>Ascomycota</taxon>
        <taxon>Pezizomycotina</taxon>
        <taxon>Sordariomycetes</taxon>
        <taxon>Hypocreomycetidae</taxon>
        <taxon>Glomerellales</taxon>
        <taxon>Glomerellaceae</taxon>
        <taxon>Colletotrichum</taxon>
        <taxon>Colletotrichum acutatum species complex</taxon>
    </lineage>
</organism>
<dbReference type="Proteomes" id="UP001243989">
    <property type="component" value="Unassembled WGS sequence"/>
</dbReference>
<accession>A0AAI9ZV08</accession>
<dbReference type="GeneID" id="85467626"/>
<proteinExistence type="predicted"/>
<protein>
    <submittedName>
        <fullName evidence="2">Uncharacterized protein</fullName>
    </submittedName>
</protein>
<dbReference type="AlphaFoldDB" id="A0AAI9ZV08"/>